<dbReference type="HOGENOM" id="CLU_2038904_0_0_1"/>
<keyword evidence="2" id="KW-1185">Reference proteome</keyword>
<name>A0A0C3BP42_PILCF</name>
<dbReference type="AlphaFoldDB" id="A0A0C3BP42"/>
<dbReference type="Proteomes" id="UP000054166">
    <property type="component" value="Unassembled WGS sequence"/>
</dbReference>
<reference evidence="2" key="2">
    <citation type="submission" date="2015-01" db="EMBL/GenBank/DDBJ databases">
        <title>Evolutionary Origins and Diversification of the Mycorrhizal Mutualists.</title>
        <authorList>
            <consortium name="DOE Joint Genome Institute"/>
            <consortium name="Mycorrhizal Genomics Consortium"/>
            <person name="Kohler A."/>
            <person name="Kuo A."/>
            <person name="Nagy L.G."/>
            <person name="Floudas D."/>
            <person name="Copeland A."/>
            <person name="Barry K.W."/>
            <person name="Cichocki N."/>
            <person name="Veneault-Fourrey C."/>
            <person name="LaButti K."/>
            <person name="Lindquist E.A."/>
            <person name="Lipzen A."/>
            <person name="Lundell T."/>
            <person name="Morin E."/>
            <person name="Murat C."/>
            <person name="Riley R."/>
            <person name="Ohm R."/>
            <person name="Sun H."/>
            <person name="Tunlid A."/>
            <person name="Henrissat B."/>
            <person name="Grigoriev I.V."/>
            <person name="Hibbett D.S."/>
            <person name="Martin F."/>
        </authorList>
    </citation>
    <scope>NUCLEOTIDE SEQUENCE [LARGE SCALE GENOMIC DNA]</scope>
    <source>
        <strain evidence="2">F 1598</strain>
    </source>
</reference>
<reference evidence="1 2" key="1">
    <citation type="submission" date="2014-04" db="EMBL/GenBank/DDBJ databases">
        <authorList>
            <consortium name="DOE Joint Genome Institute"/>
            <person name="Kuo A."/>
            <person name="Tarkka M."/>
            <person name="Buscot F."/>
            <person name="Kohler A."/>
            <person name="Nagy L.G."/>
            <person name="Floudas D."/>
            <person name="Copeland A."/>
            <person name="Barry K.W."/>
            <person name="Cichocki N."/>
            <person name="Veneault-Fourrey C."/>
            <person name="LaButti K."/>
            <person name="Lindquist E.A."/>
            <person name="Lipzen A."/>
            <person name="Lundell T."/>
            <person name="Morin E."/>
            <person name="Murat C."/>
            <person name="Sun H."/>
            <person name="Tunlid A."/>
            <person name="Henrissat B."/>
            <person name="Grigoriev I.V."/>
            <person name="Hibbett D.S."/>
            <person name="Martin F."/>
            <person name="Nordberg H.P."/>
            <person name="Cantor M.N."/>
            <person name="Hua S.X."/>
        </authorList>
    </citation>
    <scope>NUCLEOTIDE SEQUENCE [LARGE SCALE GENOMIC DNA]</scope>
    <source>
        <strain evidence="1 2">F 1598</strain>
    </source>
</reference>
<organism evidence="1 2">
    <name type="scientific">Piloderma croceum (strain F 1598)</name>
    <dbReference type="NCBI Taxonomy" id="765440"/>
    <lineage>
        <taxon>Eukaryota</taxon>
        <taxon>Fungi</taxon>
        <taxon>Dikarya</taxon>
        <taxon>Basidiomycota</taxon>
        <taxon>Agaricomycotina</taxon>
        <taxon>Agaricomycetes</taxon>
        <taxon>Agaricomycetidae</taxon>
        <taxon>Atheliales</taxon>
        <taxon>Atheliaceae</taxon>
        <taxon>Piloderma</taxon>
    </lineage>
</organism>
<dbReference type="EMBL" id="KN832977">
    <property type="protein sequence ID" value="KIM88243.1"/>
    <property type="molecule type" value="Genomic_DNA"/>
</dbReference>
<accession>A0A0C3BP42</accession>
<evidence type="ECO:0000313" key="1">
    <source>
        <dbReference type="EMBL" id="KIM88243.1"/>
    </source>
</evidence>
<gene>
    <name evidence="1" type="ORF">PILCRDRAFT_251798</name>
</gene>
<dbReference type="InParanoid" id="A0A0C3BP42"/>
<protein>
    <submittedName>
        <fullName evidence="1">Uncharacterized protein</fullName>
    </submittedName>
</protein>
<proteinExistence type="predicted"/>
<evidence type="ECO:0000313" key="2">
    <source>
        <dbReference type="Proteomes" id="UP000054166"/>
    </source>
</evidence>
<sequence length="121" mass="13513">MTKHSTYTNRFVNPGRSTQGTVVRLVSCTTAANLSALIVELAVGVFRQHLLWLSVLALSVHIRDRSTVHLWDTKDKKLGEYSDVAEEAQDRPLTAKVAGTVGTSSETCYHRRHIWPVGKLR</sequence>